<dbReference type="InterPro" id="IPR001236">
    <property type="entry name" value="Lactate/malate_DH_N"/>
</dbReference>
<dbReference type="CDD" id="cd01337">
    <property type="entry name" value="MDH_glyoxysomal_mitochondrial"/>
    <property type="match status" value="1"/>
</dbReference>
<feature type="binding site" evidence="9">
    <location>
        <position position="172"/>
    </location>
    <ligand>
        <name>substrate</name>
    </ligand>
</feature>
<accession>A0A196SDR1</accession>
<evidence type="ECO:0000256" key="7">
    <source>
        <dbReference type="ARBA" id="ARBA00048313"/>
    </source>
</evidence>
<dbReference type="GO" id="GO:0019752">
    <property type="term" value="P:carboxylic acid metabolic process"/>
    <property type="evidence" value="ECO:0007669"/>
    <property type="project" value="InterPro"/>
</dbReference>
<dbReference type="PIRSF" id="PIRSF000102">
    <property type="entry name" value="Lac_mal_DH"/>
    <property type="match status" value="1"/>
</dbReference>
<feature type="binding site" evidence="10">
    <location>
        <position position="113"/>
    </location>
    <ligand>
        <name>NAD(+)</name>
        <dbReference type="ChEBI" id="CHEBI:57540"/>
    </ligand>
</feature>
<evidence type="ECO:0000256" key="3">
    <source>
        <dbReference type="ARBA" id="ARBA00012995"/>
    </source>
</evidence>
<dbReference type="STRING" id="478820.A0A196SDR1"/>
<evidence type="ECO:0000256" key="10">
    <source>
        <dbReference type="PIRSR" id="PIRSR000102-3"/>
    </source>
</evidence>
<dbReference type="OrthoDB" id="4069699at2759"/>
<dbReference type="EMBL" id="LXWW01000163">
    <property type="protein sequence ID" value="OAO15195.1"/>
    <property type="molecule type" value="Genomic_DNA"/>
</dbReference>
<feature type="domain" description="Lactate/malate dehydrogenase C-terminal" evidence="13">
    <location>
        <begin position="166"/>
        <end position="329"/>
    </location>
</feature>
<dbReference type="Pfam" id="PF00056">
    <property type="entry name" value="Ldh_1_N"/>
    <property type="match status" value="1"/>
</dbReference>
<dbReference type="EC" id="1.1.1.37" evidence="3"/>
<dbReference type="PANTHER" id="PTHR11540">
    <property type="entry name" value="MALATE AND LACTATE DEHYDROGENASE"/>
    <property type="match status" value="1"/>
</dbReference>
<proteinExistence type="inferred from homology"/>
<protein>
    <recommendedName>
        <fullName evidence="3">malate dehydrogenase</fullName>
        <ecNumber evidence="3">1.1.1.37</ecNumber>
    </recommendedName>
</protein>
<evidence type="ECO:0000256" key="4">
    <source>
        <dbReference type="ARBA" id="ARBA00022532"/>
    </source>
</evidence>
<comment type="catalytic activity">
    <reaction evidence="7">
        <text>(S)-malate + NAD(+) = oxaloacetate + NADH + H(+)</text>
        <dbReference type="Rhea" id="RHEA:21432"/>
        <dbReference type="ChEBI" id="CHEBI:15378"/>
        <dbReference type="ChEBI" id="CHEBI:15589"/>
        <dbReference type="ChEBI" id="CHEBI:16452"/>
        <dbReference type="ChEBI" id="CHEBI:57540"/>
        <dbReference type="ChEBI" id="CHEBI:57945"/>
        <dbReference type="EC" id="1.1.1.37"/>
    </reaction>
</comment>
<organism evidence="14 15">
    <name type="scientific">Blastocystis sp. subtype 1 (strain ATCC 50177 / NandII)</name>
    <dbReference type="NCBI Taxonomy" id="478820"/>
    <lineage>
        <taxon>Eukaryota</taxon>
        <taxon>Sar</taxon>
        <taxon>Stramenopiles</taxon>
        <taxon>Bigyra</taxon>
        <taxon>Opalozoa</taxon>
        <taxon>Opalinata</taxon>
        <taxon>Blastocystidae</taxon>
        <taxon>Blastocystis</taxon>
    </lineage>
</organism>
<dbReference type="FunFam" id="3.40.50.720:FF:000013">
    <property type="entry name" value="Malate dehydrogenase"/>
    <property type="match status" value="1"/>
</dbReference>
<comment type="caution">
    <text evidence="14">The sequence shown here is derived from an EMBL/GenBank/DDBJ whole genome shotgun (WGS) entry which is preliminary data.</text>
</comment>
<dbReference type="PANTHER" id="PTHR11540:SF18">
    <property type="entry name" value="MALATE DEHYDROGENASE"/>
    <property type="match status" value="1"/>
</dbReference>
<reference evidence="14 15" key="1">
    <citation type="submission" date="2016-05" db="EMBL/GenBank/DDBJ databases">
        <title>Nuclear genome of Blastocystis sp. subtype 1 NandII.</title>
        <authorList>
            <person name="Gentekaki E."/>
            <person name="Curtis B."/>
            <person name="Stairs C."/>
            <person name="Eme L."/>
            <person name="Herman E."/>
            <person name="Klimes V."/>
            <person name="Arias M.C."/>
            <person name="Elias M."/>
            <person name="Hilliou F."/>
            <person name="Klute M."/>
            <person name="Malik S.-B."/>
            <person name="Pightling A."/>
            <person name="Rachubinski R."/>
            <person name="Salas D."/>
            <person name="Schlacht A."/>
            <person name="Suga H."/>
            <person name="Archibald J."/>
            <person name="Ball S.G."/>
            <person name="Clark G."/>
            <person name="Dacks J."/>
            <person name="Van Der Giezen M."/>
            <person name="Tsaousis A."/>
            <person name="Roger A."/>
        </authorList>
    </citation>
    <scope>NUCLEOTIDE SEQUENCE [LARGE SCALE GENOMIC DNA]</scope>
    <source>
        <strain evidence="15">ATCC 50177 / NandII</strain>
    </source>
</reference>
<evidence type="ECO:0000256" key="5">
    <source>
        <dbReference type="ARBA" id="ARBA00023002"/>
    </source>
</evidence>
<dbReference type="FunFam" id="3.90.110.10:FF:000001">
    <property type="entry name" value="Malate dehydrogenase"/>
    <property type="match status" value="1"/>
</dbReference>
<feature type="domain" description="Lactate/malate dehydrogenase N-terminal" evidence="12">
    <location>
        <begin position="22"/>
        <end position="164"/>
    </location>
</feature>
<comment type="similarity">
    <text evidence="1">Belongs to the LDH/MDH superfamily. MDH type 1 family.</text>
</comment>
<dbReference type="InterPro" id="IPR036291">
    <property type="entry name" value="NAD(P)-bd_dom_sf"/>
</dbReference>
<dbReference type="NCBIfam" id="TIGR01772">
    <property type="entry name" value="MDH_euk_gproteo"/>
    <property type="match status" value="1"/>
</dbReference>
<keyword evidence="4" id="KW-0816">Tricarboxylic acid cycle</keyword>
<keyword evidence="6 10" id="KW-0520">NAD</keyword>
<feature type="binding site" evidence="10">
    <location>
        <begin position="27"/>
        <end position="33"/>
    </location>
    <ligand>
        <name>NAD(+)</name>
        <dbReference type="ChEBI" id="CHEBI:57540"/>
    </ligand>
</feature>
<feature type="binding site" evidence="10">
    <location>
        <position position="53"/>
    </location>
    <ligand>
        <name>NAD(+)</name>
        <dbReference type="ChEBI" id="CHEBI:57540"/>
    </ligand>
</feature>
<dbReference type="AlphaFoldDB" id="A0A196SDR1"/>
<evidence type="ECO:0000256" key="9">
    <source>
        <dbReference type="PIRSR" id="PIRSR000102-2"/>
    </source>
</evidence>
<evidence type="ECO:0000259" key="13">
    <source>
        <dbReference type="Pfam" id="PF02866"/>
    </source>
</evidence>
<dbReference type="InterPro" id="IPR001557">
    <property type="entry name" value="L-lactate/malate_DH"/>
</dbReference>
<evidence type="ECO:0000256" key="6">
    <source>
        <dbReference type="ARBA" id="ARBA00023027"/>
    </source>
</evidence>
<dbReference type="Pfam" id="PF02866">
    <property type="entry name" value="Ldh_1_C"/>
    <property type="match status" value="1"/>
</dbReference>
<feature type="binding site" evidence="9">
    <location>
        <position position="106"/>
    </location>
    <ligand>
        <name>substrate</name>
    </ligand>
</feature>
<sequence length="335" mass="35289">MFASRSAVAAKAFTRAMSSGAKVSVLGAAGGIGQPVSLLMASNPNVSRLSLYDIVRTPGVAVDLSHIDRKIKVEGYNGQDNLLKVLDGSDVVIIPAGVPRKPGMTRDDLFNTNAGIAMNLAKACATACPKACILVICNPVNSTVPIFSETFKKMGVHDPRKIMGVTELDSVRARKFISEALNMEPTQCNIPVIGGHAGTTIIPLLSQLPNNLISKLDVPAITKRIQFGGDEVVAAKEGAGSATLSMAYAGAMFASSVIRGLNGETGVIEPAYIEQDVLGCKFFASQVELGKNGVERAIPIPKNLTPVEEANIKEAVPALQKQIAKGIKFTDANYK</sequence>
<evidence type="ECO:0000259" key="12">
    <source>
        <dbReference type="Pfam" id="PF00056"/>
    </source>
</evidence>
<dbReference type="Proteomes" id="UP000078348">
    <property type="component" value="Unassembled WGS sequence"/>
</dbReference>
<dbReference type="SUPFAM" id="SSF51735">
    <property type="entry name" value="NAD(P)-binding Rossmann-fold domains"/>
    <property type="match status" value="1"/>
</dbReference>
<dbReference type="GO" id="GO:0005737">
    <property type="term" value="C:cytoplasm"/>
    <property type="evidence" value="ECO:0007669"/>
    <property type="project" value="TreeGrafter"/>
</dbReference>
<name>A0A196SDR1_BLAHN</name>
<evidence type="ECO:0000313" key="14">
    <source>
        <dbReference type="EMBL" id="OAO15195.1"/>
    </source>
</evidence>
<comment type="subunit">
    <text evidence="2">Homodimer.</text>
</comment>
<dbReference type="Gene3D" id="3.40.50.720">
    <property type="entry name" value="NAD(P)-binding Rossmann-like Domain"/>
    <property type="match status" value="1"/>
</dbReference>
<dbReference type="InterPro" id="IPR015955">
    <property type="entry name" value="Lactate_DH/Glyco_Ohase_4_C"/>
</dbReference>
<evidence type="ECO:0000313" key="15">
    <source>
        <dbReference type="Proteomes" id="UP000078348"/>
    </source>
</evidence>
<feature type="active site" description="Proton acceptor" evidence="8">
    <location>
        <position position="196"/>
    </location>
</feature>
<dbReference type="GO" id="GO:0006099">
    <property type="term" value="P:tricarboxylic acid cycle"/>
    <property type="evidence" value="ECO:0007669"/>
    <property type="project" value="UniProtKB-KW"/>
</dbReference>
<feature type="binding site" evidence="10">
    <location>
        <position position="246"/>
    </location>
    <ligand>
        <name>NAD(+)</name>
        <dbReference type="ChEBI" id="CHEBI:57540"/>
    </ligand>
</feature>
<gene>
    <name evidence="14" type="ORF">AV274_3089</name>
</gene>
<feature type="binding site" evidence="9">
    <location>
        <position position="100"/>
    </location>
    <ligand>
        <name>substrate</name>
    </ligand>
</feature>
<evidence type="ECO:0000256" key="1">
    <source>
        <dbReference type="ARBA" id="ARBA00008824"/>
    </source>
</evidence>
<dbReference type="Gene3D" id="3.90.110.10">
    <property type="entry name" value="Lactate dehydrogenase/glycoside hydrolase, family 4, C-terminal"/>
    <property type="match status" value="1"/>
</dbReference>
<keyword evidence="15" id="KW-1185">Reference proteome</keyword>
<dbReference type="GO" id="GO:0030060">
    <property type="term" value="F:L-malate dehydrogenase (NAD+) activity"/>
    <property type="evidence" value="ECO:0007669"/>
    <property type="project" value="UniProtKB-EC"/>
</dbReference>
<dbReference type="SUPFAM" id="SSF56327">
    <property type="entry name" value="LDH C-terminal domain-like"/>
    <property type="match status" value="1"/>
</dbReference>
<evidence type="ECO:0000256" key="11">
    <source>
        <dbReference type="RuleBase" id="RU003369"/>
    </source>
</evidence>
<feature type="binding site" evidence="9">
    <location>
        <position position="138"/>
    </location>
    <ligand>
        <name>substrate</name>
    </ligand>
</feature>
<keyword evidence="5 11" id="KW-0560">Oxidoreductase</keyword>
<evidence type="ECO:0000256" key="8">
    <source>
        <dbReference type="PIRSR" id="PIRSR000102-1"/>
    </source>
</evidence>
<dbReference type="InterPro" id="IPR022383">
    <property type="entry name" value="Lactate/malate_DH_C"/>
</dbReference>
<dbReference type="InterPro" id="IPR010097">
    <property type="entry name" value="Malate_DH_type1"/>
</dbReference>
<feature type="binding site" evidence="10">
    <location>
        <begin position="136"/>
        <end position="138"/>
    </location>
    <ligand>
        <name>NAD(+)</name>
        <dbReference type="ChEBI" id="CHEBI:57540"/>
    </ligand>
</feature>
<evidence type="ECO:0000256" key="2">
    <source>
        <dbReference type="ARBA" id="ARBA00011738"/>
    </source>
</evidence>